<evidence type="ECO:0000313" key="2">
    <source>
        <dbReference type="Proteomes" id="UP000009340"/>
    </source>
</evidence>
<dbReference type="AlphaFoldDB" id="K8A0S1"/>
<dbReference type="EMBL" id="CAKW01000067">
    <property type="protein sequence ID" value="CCJ72425.1"/>
    <property type="molecule type" value="Genomic_DNA"/>
</dbReference>
<name>K8A0S1_9ENTR</name>
<sequence length="304" mass="34984">MLAFFGTSLRVKYYLIKTPSFLIVRSEQRRVHDTITAKGNAMKKSEHIINGGAYQFQTENGITHLVHYSYTRPVAECYVETVYIPSCKIITRANGDILFALELNKNDTFEIITAQSLYDRYAWQWFEPLAENFHRLVYINNAPEIQSAYKHFSWQDIIDFAETDRPSFSFASGMPGDWKANPAGADGYLLVMIDGKPYWADAIGQIPFAVDTYRATHSIEQTLETGKRWADGTFTSAYDDSDTYDNFFVLRGALYASKRFTYRVVTNDQDYPRVQVYENKWPVSSESISNNITAEEWLRFGKKG</sequence>
<dbReference type="RefSeq" id="WP_007671355.1">
    <property type="nucleotide sequence ID" value="NZ_CAKW01000067.1"/>
</dbReference>
<dbReference type="STRING" id="1073999.AFK62_09810"/>
<dbReference type="Proteomes" id="UP000009340">
    <property type="component" value="Unassembled WGS sequence"/>
</dbReference>
<proteinExistence type="predicted"/>
<reference evidence="1" key="1">
    <citation type="submission" date="2012-07" db="EMBL/GenBank/DDBJ databases">
        <authorList>
            <person name="Cummings C."/>
        </authorList>
    </citation>
    <scope>NUCLEOTIDE SEQUENCE</scope>
    <source>
        <strain evidence="1">1330</strain>
    </source>
</reference>
<comment type="caution">
    <text evidence="1">The sequence shown here is derived from an EMBL/GenBank/DDBJ whole genome shotgun (WGS) entry which is preliminary data.</text>
</comment>
<evidence type="ECO:0000313" key="1">
    <source>
        <dbReference type="EMBL" id="CCJ72425.1"/>
    </source>
</evidence>
<dbReference type="eggNOG" id="ENOG5033V55">
    <property type="taxonomic scope" value="Bacteria"/>
</dbReference>
<gene>
    <name evidence="1" type="ORF">BN137_1793</name>
</gene>
<protein>
    <submittedName>
        <fullName evidence="1">Uncharacterized protein</fullName>
    </submittedName>
</protein>
<organism evidence="1 2">
    <name type="scientific">Cronobacter condimenti 1330</name>
    <dbReference type="NCBI Taxonomy" id="1073999"/>
    <lineage>
        <taxon>Bacteria</taxon>
        <taxon>Pseudomonadati</taxon>
        <taxon>Pseudomonadota</taxon>
        <taxon>Gammaproteobacteria</taxon>
        <taxon>Enterobacterales</taxon>
        <taxon>Enterobacteriaceae</taxon>
        <taxon>Cronobacter</taxon>
    </lineage>
</organism>
<accession>K8A0S1</accession>